<proteinExistence type="predicted"/>
<feature type="transmembrane region" description="Helical" evidence="2">
    <location>
        <begin position="33"/>
        <end position="54"/>
    </location>
</feature>
<evidence type="ECO:0000313" key="4">
    <source>
        <dbReference type="Proteomes" id="UP001341840"/>
    </source>
</evidence>
<dbReference type="Proteomes" id="UP001341840">
    <property type="component" value="Unassembled WGS sequence"/>
</dbReference>
<dbReference type="EMBL" id="JASCZI010090976">
    <property type="protein sequence ID" value="MED6148209.1"/>
    <property type="molecule type" value="Genomic_DNA"/>
</dbReference>
<sequence length="104" mass="11972">MHLGTHNALKWARADAPHEACGRTPVAGLMRGFFMINFVLKRIPSSILFTHLLVIDQGPKWRRRAQGKLRRTRKGRRLDKNPRSTISPDRAATRPRRRVRAPLS</sequence>
<feature type="compositionally biased region" description="Basic residues" evidence="1">
    <location>
        <begin position="63"/>
        <end position="77"/>
    </location>
</feature>
<name>A0ABU6THH2_9FABA</name>
<keyword evidence="2" id="KW-1133">Transmembrane helix</keyword>
<accession>A0ABU6THH2</accession>
<gene>
    <name evidence="3" type="ORF">PIB30_048131</name>
</gene>
<keyword evidence="2" id="KW-0812">Transmembrane</keyword>
<protein>
    <submittedName>
        <fullName evidence="3">Uncharacterized protein</fullName>
    </submittedName>
</protein>
<feature type="compositionally biased region" description="Basic residues" evidence="1">
    <location>
        <begin position="93"/>
        <end position="104"/>
    </location>
</feature>
<feature type="region of interest" description="Disordered" evidence="1">
    <location>
        <begin position="63"/>
        <end position="104"/>
    </location>
</feature>
<evidence type="ECO:0000313" key="3">
    <source>
        <dbReference type="EMBL" id="MED6148209.1"/>
    </source>
</evidence>
<organism evidence="3 4">
    <name type="scientific">Stylosanthes scabra</name>
    <dbReference type="NCBI Taxonomy" id="79078"/>
    <lineage>
        <taxon>Eukaryota</taxon>
        <taxon>Viridiplantae</taxon>
        <taxon>Streptophyta</taxon>
        <taxon>Embryophyta</taxon>
        <taxon>Tracheophyta</taxon>
        <taxon>Spermatophyta</taxon>
        <taxon>Magnoliopsida</taxon>
        <taxon>eudicotyledons</taxon>
        <taxon>Gunneridae</taxon>
        <taxon>Pentapetalae</taxon>
        <taxon>rosids</taxon>
        <taxon>fabids</taxon>
        <taxon>Fabales</taxon>
        <taxon>Fabaceae</taxon>
        <taxon>Papilionoideae</taxon>
        <taxon>50 kb inversion clade</taxon>
        <taxon>dalbergioids sensu lato</taxon>
        <taxon>Dalbergieae</taxon>
        <taxon>Pterocarpus clade</taxon>
        <taxon>Stylosanthes</taxon>
    </lineage>
</organism>
<comment type="caution">
    <text evidence="3">The sequence shown here is derived from an EMBL/GenBank/DDBJ whole genome shotgun (WGS) entry which is preliminary data.</text>
</comment>
<reference evidence="3 4" key="1">
    <citation type="journal article" date="2023" name="Plants (Basel)">
        <title>Bridging the Gap: Combining Genomics and Transcriptomics Approaches to Understand Stylosanthes scabra, an Orphan Legume from the Brazilian Caatinga.</title>
        <authorList>
            <person name="Ferreira-Neto J.R.C."/>
            <person name="da Silva M.D."/>
            <person name="Binneck E."/>
            <person name="de Melo N.F."/>
            <person name="da Silva R.H."/>
            <person name="de Melo A.L.T.M."/>
            <person name="Pandolfi V."/>
            <person name="Bustamante F.O."/>
            <person name="Brasileiro-Vidal A.C."/>
            <person name="Benko-Iseppon A.M."/>
        </authorList>
    </citation>
    <scope>NUCLEOTIDE SEQUENCE [LARGE SCALE GENOMIC DNA]</scope>
    <source>
        <tissue evidence="3">Leaves</tissue>
    </source>
</reference>
<keyword evidence="2" id="KW-0472">Membrane</keyword>
<evidence type="ECO:0000256" key="2">
    <source>
        <dbReference type="SAM" id="Phobius"/>
    </source>
</evidence>
<keyword evidence="4" id="KW-1185">Reference proteome</keyword>
<evidence type="ECO:0000256" key="1">
    <source>
        <dbReference type="SAM" id="MobiDB-lite"/>
    </source>
</evidence>